<gene>
    <name evidence="1" type="ORF">GPM918_LOCUS27244</name>
    <name evidence="2" type="ORF">OVA965_LOCUS30116</name>
    <name evidence="3" type="ORF">SRO942_LOCUS27534</name>
    <name evidence="4" type="ORF">TMI583_LOCUS30911</name>
</gene>
<dbReference type="Proteomes" id="UP000677228">
    <property type="component" value="Unassembled WGS sequence"/>
</dbReference>
<reference evidence="1" key="1">
    <citation type="submission" date="2021-02" db="EMBL/GenBank/DDBJ databases">
        <authorList>
            <person name="Nowell W R."/>
        </authorList>
    </citation>
    <scope>NUCLEOTIDE SEQUENCE</scope>
</reference>
<evidence type="ECO:0000313" key="3">
    <source>
        <dbReference type="EMBL" id="CAF4064829.1"/>
    </source>
</evidence>
<dbReference type="EMBL" id="CAJNOQ010011339">
    <property type="protein sequence ID" value="CAF1274403.1"/>
    <property type="molecule type" value="Genomic_DNA"/>
</dbReference>
<dbReference type="Proteomes" id="UP000682733">
    <property type="component" value="Unassembled WGS sequence"/>
</dbReference>
<protein>
    <submittedName>
        <fullName evidence="1">Uncharacterized protein</fullName>
    </submittedName>
</protein>
<evidence type="ECO:0000313" key="2">
    <source>
        <dbReference type="EMBL" id="CAF1336096.1"/>
    </source>
</evidence>
<proteinExistence type="predicted"/>
<name>A0A815C134_9BILA</name>
<keyword evidence="5" id="KW-1185">Reference proteome</keyword>
<evidence type="ECO:0000313" key="4">
    <source>
        <dbReference type="EMBL" id="CAF4147355.1"/>
    </source>
</evidence>
<dbReference type="Proteomes" id="UP000663829">
    <property type="component" value="Unassembled WGS sequence"/>
</dbReference>
<comment type="caution">
    <text evidence="1">The sequence shown here is derived from an EMBL/GenBank/DDBJ whole genome shotgun (WGS) entry which is preliminary data.</text>
</comment>
<evidence type="ECO:0000313" key="5">
    <source>
        <dbReference type="Proteomes" id="UP000663829"/>
    </source>
</evidence>
<dbReference type="InterPro" id="IPR013320">
    <property type="entry name" value="ConA-like_dom_sf"/>
</dbReference>
<dbReference type="EMBL" id="CAJOBA010043316">
    <property type="protein sequence ID" value="CAF4147355.1"/>
    <property type="molecule type" value="Genomic_DNA"/>
</dbReference>
<sequence>MDNIVNDIDIPNANGKQTKSKQINDYEWISVLIPYRDLPGCVERMWLYVDIFFLPVTGSAATFNGSSAAISYTTTCAPHYGPDTNQITVEAWMKAASSIDDAWRGVVAQGNYYLNFRYKQLAFCVYGNTTVQNFDNPTLNNGDYYMSNCTNLTVGVWYHIAASAVSGIDNSNEQIDSPITTVLDNDKTESRDIPHGIQEMLTSIHLQDHLEVNEIPMFDENLMLHVKDWLYDVMIQLEPPE</sequence>
<evidence type="ECO:0000313" key="1">
    <source>
        <dbReference type="EMBL" id="CAF1274403.1"/>
    </source>
</evidence>
<dbReference type="EMBL" id="CAJOBC010024850">
    <property type="protein sequence ID" value="CAF4064829.1"/>
    <property type="molecule type" value="Genomic_DNA"/>
</dbReference>
<dbReference type="AlphaFoldDB" id="A0A815C134"/>
<dbReference type="EMBL" id="CAJNOK010021695">
    <property type="protein sequence ID" value="CAF1336096.1"/>
    <property type="molecule type" value="Genomic_DNA"/>
</dbReference>
<organism evidence="1 5">
    <name type="scientific">Didymodactylos carnosus</name>
    <dbReference type="NCBI Taxonomy" id="1234261"/>
    <lineage>
        <taxon>Eukaryota</taxon>
        <taxon>Metazoa</taxon>
        <taxon>Spiralia</taxon>
        <taxon>Gnathifera</taxon>
        <taxon>Rotifera</taxon>
        <taxon>Eurotatoria</taxon>
        <taxon>Bdelloidea</taxon>
        <taxon>Philodinida</taxon>
        <taxon>Philodinidae</taxon>
        <taxon>Didymodactylos</taxon>
    </lineage>
</organism>
<accession>A0A815C134</accession>
<dbReference type="Gene3D" id="2.60.120.200">
    <property type="match status" value="1"/>
</dbReference>
<dbReference type="Proteomes" id="UP000681722">
    <property type="component" value="Unassembled WGS sequence"/>
</dbReference>
<dbReference type="SUPFAM" id="SSF49899">
    <property type="entry name" value="Concanavalin A-like lectins/glucanases"/>
    <property type="match status" value="1"/>
</dbReference>